<dbReference type="EMBL" id="CVRI01000067">
    <property type="protein sequence ID" value="CRL06651.1"/>
    <property type="molecule type" value="Genomic_DNA"/>
</dbReference>
<keyword evidence="2" id="KW-1185">Reference proteome</keyword>
<evidence type="ECO:0000313" key="1">
    <source>
        <dbReference type="EMBL" id="CRL06651.1"/>
    </source>
</evidence>
<evidence type="ECO:0000313" key="2">
    <source>
        <dbReference type="Proteomes" id="UP000183832"/>
    </source>
</evidence>
<protein>
    <submittedName>
        <fullName evidence="1">CLUMA_CG019768, isoform A</fullName>
    </submittedName>
</protein>
<dbReference type="Proteomes" id="UP000183832">
    <property type="component" value="Unassembled WGS sequence"/>
</dbReference>
<dbReference type="AlphaFoldDB" id="A0A1J1J285"/>
<reference evidence="1 2" key="1">
    <citation type="submission" date="2015-04" db="EMBL/GenBank/DDBJ databases">
        <authorList>
            <person name="Syromyatnikov M.Y."/>
            <person name="Popov V.N."/>
        </authorList>
    </citation>
    <scope>NUCLEOTIDE SEQUENCE [LARGE SCALE GENOMIC DNA]</scope>
</reference>
<proteinExistence type="predicted"/>
<sequence>MKHDSLVNGKKLLKKNFVQSNKSQIYVKRAEKSSDDFLFRVYDNHENLVVFTKKLEKENKFE</sequence>
<name>A0A1J1J285_9DIPT</name>
<gene>
    <name evidence="1" type="ORF">CLUMA_CG019768</name>
</gene>
<organism evidence="1 2">
    <name type="scientific">Clunio marinus</name>
    <dbReference type="NCBI Taxonomy" id="568069"/>
    <lineage>
        <taxon>Eukaryota</taxon>
        <taxon>Metazoa</taxon>
        <taxon>Ecdysozoa</taxon>
        <taxon>Arthropoda</taxon>
        <taxon>Hexapoda</taxon>
        <taxon>Insecta</taxon>
        <taxon>Pterygota</taxon>
        <taxon>Neoptera</taxon>
        <taxon>Endopterygota</taxon>
        <taxon>Diptera</taxon>
        <taxon>Nematocera</taxon>
        <taxon>Chironomoidea</taxon>
        <taxon>Chironomidae</taxon>
        <taxon>Clunio</taxon>
    </lineage>
</organism>
<accession>A0A1J1J285</accession>